<dbReference type="Gene3D" id="2.60.210.10">
    <property type="entry name" value="Apoptosis, Tumor Necrosis Factor Receptor Associated Protein 2, Chain A"/>
    <property type="match status" value="1"/>
</dbReference>
<evidence type="ECO:0000259" key="1">
    <source>
        <dbReference type="PROSITE" id="PS50144"/>
    </source>
</evidence>
<dbReference type="InterPro" id="IPR008974">
    <property type="entry name" value="TRAF-like"/>
</dbReference>
<sequence>MPKKFKEFSEGREPKEVHSAPVVYINGLPWRIKIKHCDAYVGIFLLCDGDETDMAWTCRAAFQFSIISCKESGECLRQRGSLDSFDIYYANSGDWGFPDFIKFEELMDPKNGLYDEKEDAVTFKAEVIAKEPIGMPLVFVSRSGC</sequence>
<organism evidence="2 3">
    <name type="scientific">Globodera pallida</name>
    <name type="common">Potato cyst nematode worm</name>
    <name type="synonym">Heterodera pallida</name>
    <dbReference type="NCBI Taxonomy" id="36090"/>
    <lineage>
        <taxon>Eukaryota</taxon>
        <taxon>Metazoa</taxon>
        <taxon>Ecdysozoa</taxon>
        <taxon>Nematoda</taxon>
        <taxon>Chromadorea</taxon>
        <taxon>Rhabditida</taxon>
        <taxon>Tylenchina</taxon>
        <taxon>Tylenchomorpha</taxon>
        <taxon>Tylenchoidea</taxon>
        <taxon>Heteroderidae</taxon>
        <taxon>Heteroderinae</taxon>
        <taxon>Globodera</taxon>
    </lineage>
</organism>
<evidence type="ECO:0000313" key="2">
    <source>
        <dbReference type="Proteomes" id="UP000050741"/>
    </source>
</evidence>
<reference evidence="2" key="1">
    <citation type="submission" date="2013-12" db="EMBL/GenBank/DDBJ databases">
        <authorList>
            <person name="Aslett M."/>
        </authorList>
    </citation>
    <scope>NUCLEOTIDE SEQUENCE [LARGE SCALE GENOMIC DNA]</scope>
    <source>
        <strain evidence="2">Lindley</strain>
    </source>
</reference>
<accession>A0A183CN99</accession>
<name>A0A183CN99_GLOPA</name>
<protein>
    <submittedName>
        <fullName evidence="3">MATH domain-containing protein</fullName>
    </submittedName>
</protein>
<keyword evidence="2" id="KW-1185">Reference proteome</keyword>
<reference evidence="3" key="3">
    <citation type="submission" date="2016-06" db="UniProtKB">
        <authorList>
            <consortium name="WormBaseParasite"/>
        </authorList>
    </citation>
    <scope>IDENTIFICATION</scope>
</reference>
<reference evidence="2" key="2">
    <citation type="submission" date="2014-05" db="EMBL/GenBank/DDBJ databases">
        <title>The genome and life-stage specific transcriptomes of Globodera pallida elucidate key aspects of plant parasitism by a cyst nematode.</title>
        <authorList>
            <person name="Cotton J.A."/>
            <person name="Lilley C.J."/>
            <person name="Jones L.M."/>
            <person name="Kikuchi T."/>
            <person name="Reid A.J."/>
            <person name="Thorpe P."/>
            <person name="Tsai I.J."/>
            <person name="Beasley H."/>
            <person name="Blok V."/>
            <person name="Cock P.J.A."/>
            <person name="Van den Akker S.E."/>
            <person name="Holroyd N."/>
            <person name="Hunt M."/>
            <person name="Mantelin S."/>
            <person name="Naghra H."/>
            <person name="Pain A."/>
            <person name="Palomares-Rius J.E."/>
            <person name="Zarowiecki M."/>
            <person name="Berriman M."/>
            <person name="Jones J.T."/>
            <person name="Urwin P.E."/>
        </authorList>
    </citation>
    <scope>NUCLEOTIDE SEQUENCE [LARGE SCALE GENOMIC DNA]</scope>
    <source>
        <strain evidence="2">Lindley</strain>
    </source>
</reference>
<dbReference type="SMART" id="SM00061">
    <property type="entry name" value="MATH"/>
    <property type="match status" value="1"/>
</dbReference>
<evidence type="ECO:0000313" key="3">
    <source>
        <dbReference type="WBParaSite" id="GPLIN_001435600"/>
    </source>
</evidence>
<dbReference type="WBParaSite" id="GPLIN_001435600">
    <property type="protein sequence ID" value="GPLIN_001435600"/>
    <property type="gene ID" value="GPLIN_001435600"/>
</dbReference>
<dbReference type="Pfam" id="PF22486">
    <property type="entry name" value="MATH_2"/>
    <property type="match status" value="1"/>
</dbReference>
<dbReference type="SUPFAM" id="SSF49599">
    <property type="entry name" value="TRAF domain-like"/>
    <property type="match status" value="1"/>
</dbReference>
<dbReference type="PROSITE" id="PS50144">
    <property type="entry name" value="MATH"/>
    <property type="match status" value="1"/>
</dbReference>
<dbReference type="Proteomes" id="UP000050741">
    <property type="component" value="Unassembled WGS sequence"/>
</dbReference>
<dbReference type="InterPro" id="IPR002083">
    <property type="entry name" value="MATH/TRAF_dom"/>
</dbReference>
<feature type="domain" description="MATH" evidence="1">
    <location>
        <begin position="1"/>
        <end position="127"/>
    </location>
</feature>
<proteinExistence type="predicted"/>
<dbReference type="AlphaFoldDB" id="A0A183CN99"/>